<dbReference type="EMBL" id="JASCTH010000052">
    <property type="protein sequence ID" value="MDI6105710.1"/>
    <property type="molecule type" value="Genomic_DNA"/>
</dbReference>
<evidence type="ECO:0000313" key="2">
    <source>
        <dbReference type="Proteomes" id="UP001241758"/>
    </source>
</evidence>
<proteinExistence type="predicted"/>
<comment type="caution">
    <text evidence="1">The sequence shown here is derived from an EMBL/GenBank/DDBJ whole genome shotgun (WGS) entry which is preliminary data.</text>
</comment>
<reference evidence="1 2" key="1">
    <citation type="submission" date="2023-05" db="EMBL/GenBank/DDBJ databases">
        <title>Actinoplanes sp. NEAU-A12 genome sequencing.</title>
        <authorList>
            <person name="Wang Z.-S."/>
        </authorList>
    </citation>
    <scope>NUCLEOTIDE SEQUENCE [LARGE SCALE GENOMIC DNA]</scope>
    <source>
        <strain evidence="1 2">NEAU-A12</strain>
    </source>
</reference>
<evidence type="ECO:0000313" key="1">
    <source>
        <dbReference type="EMBL" id="MDI6105710.1"/>
    </source>
</evidence>
<name>A0ABT6X1J2_9ACTN</name>
<dbReference type="Proteomes" id="UP001241758">
    <property type="component" value="Unassembled WGS sequence"/>
</dbReference>
<dbReference type="InterPro" id="IPR015943">
    <property type="entry name" value="WD40/YVTN_repeat-like_dom_sf"/>
</dbReference>
<organism evidence="1 2">
    <name type="scientific">Actinoplanes sandaracinus</name>
    <dbReference type="NCBI Taxonomy" id="3045177"/>
    <lineage>
        <taxon>Bacteria</taxon>
        <taxon>Bacillati</taxon>
        <taxon>Actinomycetota</taxon>
        <taxon>Actinomycetes</taxon>
        <taxon>Micromonosporales</taxon>
        <taxon>Micromonosporaceae</taxon>
        <taxon>Actinoplanes</taxon>
    </lineage>
</organism>
<dbReference type="SUPFAM" id="SSF50998">
    <property type="entry name" value="Quinoprotein alcohol dehydrogenase-like"/>
    <property type="match status" value="1"/>
</dbReference>
<sequence>MIIDLDVAAPPRPAAQPPARWRRVALVVATLSVLLLGSSGAPAGPLPVAAVLDHPGASLMALALTDDMIYTSEQKADNGGRLEVMARAFPGNDVVWSRRFEADDGGFPPSMQKLGAYLAVASRGAATTLLDAGSGQVVWESGGSGSTYLTEDRIVLWEKGQVGLFDPGAMRAEWWQPLRTPVVDAVIAGRYLVVSADNGDTVAFLRTTGEVVASVRGVATEQYGESRWSRPIDAGRLVPVHRVDRDGVTPS</sequence>
<protein>
    <submittedName>
        <fullName evidence="1">Uncharacterized protein</fullName>
    </submittedName>
</protein>
<dbReference type="RefSeq" id="WP_282767177.1">
    <property type="nucleotide sequence ID" value="NZ_JASCTH010000052.1"/>
</dbReference>
<accession>A0ABT6X1J2</accession>
<dbReference type="Gene3D" id="2.130.10.10">
    <property type="entry name" value="YVTN repeat-like/Quinoprotein amine dehydrogenase"/>
    <property type="match status" value="1"/>
</dbReference>
<dbReference type="InterPro" id="IPR011047">
    <property type="entry name" value="Quinoprotein_ADH-like_sf"/>
</dbReference>
<gene>
    <name evidence="1" type="ORF">QLQ12_44735</name>
</gene>
<keyword evidence="2" id="KW-1185">Reference proteome</keyword>